<sequence>MLIQFDSFNINIVDEDIAELIVNDGVKVTIETFEELESCFNKQFNATFGLLVNRINNYDISFAAKSLLGSNENISAIAVVTYNKRSSNKTKEFMEFRKADKLIMKEFSGFLHGRSQALDWLKVQCTKSHS</sequence>
<name>A0ABQ6H4D9_9GAMM</name>
<keyword evidence="2" id="KW-1185">Reference proteome</keyword>
<evidence type="ECO:0000313" key="2">
    <source>
        <dbReference type="Proteomes" id="UP001157133"/>
    </source>
</evidence>
<evidence type="ECO:0008006" key="3">
    <source>
        <dbReference type="Google" id="ProtNLM"/>
    </source>
</evidence>
<comment type="caution">
    <text evidence="1">The sequence shown here is derived from an EMBL/GenBank/DDBJ whole genome shotgun (WGS) entry which is preliminary data.</text>
</comment>
<gene>
    <name evidence="1" type="ORF">theurythT_18360</name>
</gene>
<protein>
    <recommendedName>
        <fullName evidence="3">STAS/SEC14 domain-containing protein</fullName>
    </recommendedName>
</protein>
<dbReference type="EMBL" id="BSSU01000008">
    <property type="protein sequence ID" value="GLX82384.1"/>
    <property type="molecule type" value="Genomic_DNA"/>
</dbReference>
<proteinExistence type="predicted"/>
<dbReference type="RefSeq" id="WP_284207742.1">
    <property type="nucleotide sequence ID" value="NZ_BSSU01000008.1"/>
</dbReference>
<organism evidence="1 2">
    <name type="scientific">Thalassotalea eurytherma</name>
    <dbReference type="NCBI Taxonomy" id="1144278"/>
    <lineage>
        <taxon>Bacteria</taxon>
        <taxon>Pseudomonadati</taxon>
        <taxon>Pseudomonadota</taxon>
        <taxon>Gammaproteobacteria</taxon>
        <taxon>Alteromonadales</taxon>
        <taxon>Colwelliaceae</taxon>
        <taxon>Thalassotalea</taxon>
    </lineage>
</organism>
<reference evidence="1 2" key="1">
    <citation type="submission" date="2023-03" db="EMBL/GenBank/DDBJ databases">
        <title>Draft genome sequence of Thalassotalea eurytherma JCM 18482T.</title>
        <authorList>
            <person name="Sawabe T."/>
        </authorList>
    </citation>
    <scope>NUCLEOTIDE SEQUENCE [LARGE SCALE GENOMIC DNA]</scope>
    <source>
        <strain evidence="1 2">JCM 18482</strain>
    </source>
</reference>
<evidence type="ECO:0000313" key="1">
    <source>
        <dbReference type="EMBL" id="GLX82384.1"/>
    </source>
</evidence>
<dbReference type="Proteomes" id="UP001157133">
    <property type="component" value="Unassembled WGS sequence"/>
</dbReference>
<accession>A0ABQ6H4D9</accession>